<organism evidence="1 2">
    <name type="scientific">Trichoderma lentiforme</name>
    <dbReference type="NCBI Taxonomy" id="1567552"/>
    <lineage>
        <taxon>Eukaryota</taxon>
        <taxon>Fungi</taxon>
        <taxon>Dikarya</taxon>
        <taxon>Ascomycota</taxon>
        <taxon>Pezizomycotina</taxon>
        <taxon>Sordariomycetes</taxon>
        <taxon>Hypocreomycetidae</taxon>
        <taxon>Hypocreales</taxon>
        <taxon>Hypocreaceae</taxon>
        <taxon>Trichoderma</taxon>
    </lineage>
</organism>
<proteinExistence type="predicted"/>
<gene>
    <name evidence="1" type="ORF">CFAM422_012318</name>
</gene>
<evidence type="ECO:0000313" key="1">
    <source>
        <dbReference type="EMBL" id="KAF3057581.1"/>
    </source>
</evidence>
<comment type="caution">
    <text evidence="1">The sequence shown here is derived from an EMBL/GenBank/DDBJ whole genome shotgun (WGS) entry which is preliminary data.</text>
</comment>
<keyword evidence="2" id="KW-1185">Reference proteome</keyword>
<reference evidence="1 2" key="1">
    <citation type="submission" date="2018-06" db="EMBL/GenBank/DDBJ databases">
        <title>Genome analysis of cellulolytic fungus Trichoderma lentiforme CFAM-422.</title>
        <authorList>
            <person name="Steindorff A.S."/>
            <person name="Formighieri E.F."/>
            <person name="Midorikawa G.E.O."/>
            <person name="Tamietti M.S."/>
            <person name="Ramos E.Z."/>
            <person name="Silva A.S."/>
            <person name="Bon E.P.S."/>
            <person name="Mendes T.D."/>
            <person name="Damaso M.C.T."/>
            <person name="Favaro L.C.L."/>
        </authorList>
    </citation>
    <scope>NUCLEOTIDE SEQUENCE [LARGE SCALE GENOMIC DNA]</scope>
    <source>
        <strain evidence="1 2">CFAM-422</strain>
    </source>
</reference>
<protein>
    <submittedName>
        <fullName evidence="1">Uncharacterized protein</fullName>
    </submittedName>
</protein>
<sequence length="223" mass="25645">MFIHKDLFYSTLPIPLRIAFDICTGIMSSNERSQSVLFGVIATEISDLLVRDPESGLLGDLARLQASVLYQIIRFVYGNICQHILAEQQEFLLKSYGLRLLRRVDTELHQMEPSWEMWILGESIRRTVIIVFKLYALYWAFRNGTCIDTNAIKMLPVSIKPSCWSSRETYLHCSDRVKTTTYGDIAASWEVSSWKSLGTFEKLLLTSYYGIKNFNDGFNCPDL</sequence>
<evidence type="ECO:0000313" key="2">
    <source>
        <dbReference type="Proteomes" id="UP000801864"/>
    </source>
</evidence>
<dbReference type="AlphaFoldDB" id="A0A9P4X426"/>
<dbReference type="Proteomes" id="UP000801864">
    <property type="component" value="Unassembled WGS sequence"/>
</dbReference>
<accession>A0A9P4X426</accession>
<name>A0A9P4X426_9HYPO</name>
<dbReference type="EMBL" id="QLNT01000029">
    <property type="protein sequence ID" value="KAF3057581.1"/>
    <property type="molecule type" value="Genomic_DNA"/>
</dbReference>